<evidence type="ECO:0000256" key="4">
    <source>
        <dbReference type="ARBA" id="ARBA00022694"/>
    </source>
</evidence>
<evidence type="ECO:0000256" key="3">
    <source>
        <dbReference type="ARBA" id="ARBA00022598"/>
    </source>
</evidence>
<evidence type="ECO:0000256" key="5">
    <source>
        <dbReference type="ARBA" id="ARBA00022741"/>
    </source>
</evidence>
<evidence type="ECO:0000256" key="6">
    <source>
        <dbReference type="ARBA" id="ARBA00022840"/>
    </source>
</evidence>
<dbReference type="Proteomes" id="UP000274511">
    <property type="component" value="Unassembled WGS sequence"/>
</dbReference>
<dbReference type="SUPFAM" id="SSF56037">
    <property type="entry name" value="PheT/TilS domain"/>
    <property type="match status" value="1"/>
</dbReference>
<dbReference type="Pfam" id="PF01171">
    <property type="entry name" value="ATP_bind_3"/>
    <property type="match status" value="1"/>
</dbReference>
<proteinExistence type="inferred from homology"/>
<feature type="domain" description="Lysidine-tRNA(Ile) synthetase C-terminal" evidence="9">
    <location>
        <begin position="375"/>
        <end position="447"/>
    </location>
</feature>
<dbReference type="NCBIfam" id="TIGR02432">
    <property type="entry name" value="lysidine_TilS_N"/>
    <property type="match status" value="1"/>
</dbReference>
<dbReference type="InterPro" id="IPR012795">
    <property type="entry name" value="tRNA_Ile_lys_synt_N"/>
</dbReference>
<dbReference type="SMART" id="SM00977">
    <property type="entry name" value="TilS_C"/>
    <property type="match status" value="1"/>
</dbReference>
<protein>
    <recommendedName>
        <fullName evidence="8">tRNA(Ile)-lysidine synthase</fullName>
        <ecNumber evidence="8">6.3.4.19</ecNumber>
    </recommendedName>
    <alternativeName>
        <fullName evidence="8">tRNA(Ile)-2-lysyl-cytidine synthase</fullName>
    </alternativeName>
    <alternativeName>
        <fullName evidence="8">tRNA(Ile)-lysidine synthetase</fullName>
    </alternativeName>
</protein>
<keyword evidence="2 8" id="KW-0963">Cytoplasm</keyword>
<evidence type="ECO:0000256" key="7">
    <source>
        <dbReference type="ARBA" id="ARBA00048539"/>
    </source>
</evidence>
<dbReference type="PANTHER" id="PTHR43033">
    <property type="entry name" value="TRNA(ILE)-LYSIDINE SYNTHASE-RELATED"/>
    <property type="match status" value="1"/>
</dbReference>
<dbReference type="EMBL" id="RJUJ01000008">
    <property type="protein sequence ID" value="ROH80090.1"/>
    <property type="molecule type" value="Genomic_DNA"/>
</dbReference>
<gene>
    <name evidence="8 10" type="primary">tilS</name>
    <name evidence="10" type="ORF">EC392_10005</name>
</gene>
<dbReference type="NCBIfam" id="TIGR02433">
    <property type="entry name" value="lysidine_TilS_C"/>
    <property type="match status" value="1"/>
</dbReference>
<evidence type="ECO:0000256" key="1">
    <source>
        <dbReference type="ARBA" id="ARBA00004496"/>
    </source>
</evidence>
<dbReference type="Gene3D" id="1.20.59.20">
    <property type="match status" value="1"/>
</dbReference>
<comment type="caution">
    <text evidence="10">The sequence shown here is derived from an EMBL/GenBank/DDBJ whole genome shotgun (WGS) entry which is preliminary data.</text>
</comment>
<dbReference type="PANTHER" id="PTHR43033:SF1">
    <property type="entry name" value="TRNA(ILE)-LYSIDINE SYNTHASE-RELATED"/>
    <property type="match status" value="1"/>
</dbReference>
<dbReference type="AlphaFoldDB" id="A0A3N0UKJ9"/>
<comment type="function">
    <text evidence="8">Ligates lysine onto the cytidine present at position 34 of the AUA codon-specific tRNA(Ile) that contains the anticodon CAU, in an ATP-dependent manner. Cytidine is converted to lysidine, thus changing the amino acid specificity of the tRNA from methionine to isoleucine.</text>
</comment>
<dbReference type="Pfam" id="PF09179">
    <property type="entry name" value="TilS"/>
    <property type="match status" value="1"/>
</dbReference>
<dbReference type="SUPFAM" id="SSF52402">
    <property type="entry name" value="Adenine nucleotide alpha hydrolases-like"/>
    <property type="match status" value="1"/>
</dbReference>
<accession>A0A3N0UKJ9</accession>
<comment type="domain">
    <text evidence="8">The N-terminal region contains the highly conserved SGGXDS motif, predicted to be a P-loop motif involved in ATP binding.</text>
</comment>
<dbReference type="CDD" id="cd01992">
    <property type="entry name" value="TilS_N"/>
    <property type="match status" value="1"/>
</dbReference>
<dbReference type="SUPFAM" id="SSF82829">
    <property type="entry name" value="MesJ substrate recognition domain-like"/>
    <property type="match status" value="1"/>
</dbReference>
<keyword evidence="6 8" id="KW-0067">ATP-binding</keyword>
<dbReference type="InterPro" id="IPR012796">
    <property type="entry name" value="Lysidine-tRNA-synth_C"/>
</dbReference>
<sequence>MTCRWNCMNDNASTRSDEVLLNAVSRQVTSGGSYLLAYSGGLDSTVLLHLCVRLREQYGFSLRAAYVHHGLSAFADSWAQHCAGQCSDWHVPFSVLPVQVDAQQGGIEAAAREARYQAIRKHLHMNEVLLTAQHLNDQSETFLLALKRGSGPAGLSAMASATQFGEQTHLRPLLAFSRAQLAEYAAHHDLSWIEDDSNNDDRFDRNFLRRQVLPVLTQRWPHFPAAVSRSAELCAEQEQLLDELLAESLQSLRRADGGLSITALESYGPLRRAALLRRWLAAEGVRMPSREQLQRLWQDVALSRRDAEPQLVLGPWQIRRFRDGLYVLPQWTSVRDTVLTWEPASAPLALPSELGTLALGPQGVAVRRPYPDEAVTVRFHAQGKFHIVGRDHGRQLKKLWQESGVAPWMRERTPLIFYGERLIAAMGTFVTREGRPESENAAWRIVWHPASLPSMRDF</sequence>
<comment type="catalytic activity">
    <reaction evidence="7 8">
        <text>cytidine(34) in tRNA(Ile2) + L-lysine + ATP = lysidine(34) in tRNA(Ile2) + AMP + diphosphate + H(+)</text>
        <dbReference type="Rhea" id="RHEA:43744"/>
        <dbReference type="Rhea" id="RHEA-COMP:10625"/>
        <dbReference type="Rhea" id="RHEA-COMP:10670"/>
        <dbReference type="ChEBI" id="CHEBI:15378"/>
        <dbReference type="ChEBI" id="CHEBI:30616"/>
        <dbReference type="ChEBI" id="CHEBI:32551"/>
        <dbReference type="ChEBI" id="CHEBI:33019"/>
        <dbReference type="ChEBI" id="CHEBI:82748"/>
        <dbReference type="ChEBI" id="CHEBI:83665"/>
        <dbReference type="ChEBI" id="CHEBI:456215"/>
        <dbReference type="EC" id="6.3.4.19"/>
    </reaction>
</comment>
<dbReference type="InterPro" id="IPR014729">
    <property type="entry name" value="Rossmann-like_a/b/a_fold"/>
</dbReference>
<dbReference type="GO" id="GO:0006400">
    <property type="term" value="P:tRNA modification"/>
    <property type="evidence" value="ECO:0007669"/>
    <property type="project" value="UniProtKB-UniRule"/>
</dbReference>
<comment type="similarity">
    <text evidence="8">Belongs to the tRNA(Ile)-lysidine synthase family.</text>
</comment>
<dbReference type="OrthoDB" id="9807403at2"/>
<name>A0A3N0UKJ9_9GAMM</name>
<keyword evidence="3 8" id="KW-0436">Ligase</keyword>
<dbReference type="GO" id="GO:0005524">
    <property type="term" value="F:ATP binding"/>
    <property type="evidence" value="ECO:0007669"/>
    <property type="project" value="UniProtKB-UniRule"/>
</dbReference>
<dbReference type="Pfam" id="PF11734">
    <property type="entry name" value="TilS_C"/>
    <property type="match status" value="1"/>
</dbReference>
<evidence type="ECO:0000256" key="8">
    <source>
        <dbReference type="HAMAP-Rule" id="MF_01161"/>
    </source>
</evidence>
<dbReference type="STRING" id="1172565.AU508_04655"/>
<organism evidence="10 11">
    <name type="scientific">Lonsdalea populi</name>
    <dbReference type="NCBI Taxonomy" id="1172565"/>
    <lineage>
        <taxon>Bacteria</taxon>
        <taxon>Pseudomonadati</taxon>
        <taxon>Pseudomonadota</taxon>
        <taxon>Gammaproteobacteria</taxon>
        <taxon>Enterobacterales</taxon>
        <taxon>Pectobacteriaceae</taxon>
        <taxon>Lonsdalea</taxon>
    </lineage>
</organism>
<dbReference type="Gene3D" id="3.40.50.620">
    <property type="entry name" value="HUPs"/>
    <property type="match status" value="1"/>
</dbReference>
<dbReference type="InterPro" id="IPR011063">
    <property type="entry name" value="TilS/TtcA_N"/>
</dbReference>
<evidence type="ECO:0000259" key="9">
    <source>
        <dbReference type="SMART" id="SM00977"/>
    </source>
</evidence>
<feature type="binding site" evidence="8">
    <location>
        <begin position="39"/>
        <end position="44"/>
    </location>
    <ligand>
        <name>ATP</name>
        <dbReference type="ChEBI" id="CHEBI:30616"/>
    </ligand>
</feature>
<keyword evidence="4 8" id="KW-0819">tRNA processing</keyword>
<dbReference type="InterPro" id="IPR015262">
    <property type="entry name" value="tRNA_Ile_lys_synt_subst-bd"/>
</dbReference>
<dbReference type="InterPro" id="IPR012094">
    <property type="entry name" value="tRNA_Ile_lys_synt"/>
</dbReference>
<comment type="subcellular location">
    <subcellularLocation>
        <location evidence="1 8">Cytoplasm</location>
    </subcellularLocation>
</comment>
<evidence type="ECO:0000256" key="2">
    <source>
        <dbReference type="ARBA" id="ARBA00022490"/>
    </source>
</evidence>
<dbReference type="GO" id="GO:0032267">
    <property type="term" value="F:tRNA(Ile)-lysidine synthase activity"/>
    <property type="evidence" value="ECO:0007669"/>
    <property type="project" value="UniProtKB-EC"/>
</dbReference>
<dbReference type="GO" id="GO:0005737">
    <property type="term" value="C:cytoplasm"/>
    <property type="evidence" value="ECO:0007669"/>
    <property type="project" value="UniProtKB-SubCell"/>
</dbReference>
<keyword evidence="5 8" id="KW-0547">Nucleotide-binding</keyword>
<evidence type="ECO:0000313" key="11">
    <source>
        <dbReference type="Proteomes" id="UP000274511"/>
    </source>
</evidence>
<dbReference type="NCBIfam" id="NF007942">
    <property type="entry name" value="PRK10660.1"/>
    <property type="match status" value="1"/>
</dbReference>
<dbReference type="HAMAP" id="MF_01161">
    <property type="entry name" value="tRNA_Ile_lys_synt"/>
    <property type="match status" value="1"/>
</dbReference>
<reference evidence="10 11" key="1">
    <citation type="submission" date="2018-10" db="EMBL/GenBank/DDBJ databases">
        <title>New species genome.</title>
        <authorList>
            <person name="Li Y."/>
        </authorList>
    </citation>
    <scope>NUCLEOTIDE SEQUENCE [LARGE SCALE GENOMIC DNA]</scope>
    <source>
        <strain evidence="10 11">L6_4B</strain>
    </source>
</reference>
<dbReference type="EC" id="6.3.4.19" evidence="8"/>
<evidence type="ECO:0000313" key="10">
    <source>
        <dbReference type="EMBL" id="ROH80090.1"/>
    </source>
</evidence>